<name>A0A654TXP4_MYCTX</name>
<sequence length="129" mass="14791">MLAERYRGSRGIRNARIALDLVDPGAESPRETWLRLLLIRAGFPRPQTQIPVYDEYGQLVAVIDMGWAGIKVGVDYEGDHHRTDRRTFNKDIKRAEALTELGWTDVRVTVEDTEGGIIWRVSAAWQRRT</sequence>
<evidence type="ECO:0000313" key="1">
    <source>
        <dbReference type="EMBL" id="CFR69817.1"/>
    </source>
</evidence>
<organism evidence="1 3">
    <name type="scientific">Mycobacterium tuberculosis</name>
    <dbReference type="NCBI Taxonomy" id="1773"/>
    <lineage>
        <taxon>Bacteria</taxon>
        <taxon>Bacillati</taxon>
        <taxon>Actinomycetota</taxon>
        <taxon>Actinomycetes</taxon>
        <taxon>Mycobacteriales</taxon>
        <taxon>Mycobacteriaceae</taxon>
        <taxon>Mycobacterium</taxon>
        <taxon>Mycobacterium tuberculosis complex</taxon>
    </lineage>
</organism>
<protein>
    <submittedName>
        <fullName evidence="1">Cullin, a subunit of E3 ubiquitin ligase</fullName>
    </submittedName>
</protein>
<accession>A0A654TXP4</accession>
<evidence type="ECO:0000313" key="4">
    <source>
        <dbReference type="Proteomes" id="UP000050164"/>
    </source>
</evidence>
<dbReference type="EMBL" id="CGCX01000203">
    <property type="protein sequence ID" value="CFR69817.1"/>
    <property type="molecule type" value="Genomic_DNA"/>
</dbReference>
<proteinExistence type="predicted"/>
<reference evidence="3 4" key="1">
    <citation type="submission" date="2015-03" db="EMBL/GenBank/DDBJ databases">
        <authorList>
            <consortium name="Pathogen Informatics"/>
        </authorList>
    </citation>
    <scope>NUCLEOTIDE SEQUENCE [LARGE SCALE GENOMIC DNA]</scope>
    <source>
        <strain evidence="2 4">Bir 185</strain>
        <strain evidence="1 3">C09601061</strain>
    </source>
</reference>
<evidence type="ECO:0000313" key="2">
    <source>
        <dbReference type="EMBL" id="CKT35192.1"/>
    </source>
</evidence>
<dbReference type="AlphaFoldDB" id="A0A654TXP4"/>
<gene>
    <name evidence="1" type="ORF">ERS007657_00802</name>
    <name evidence="2" type="ORF">ERS027659_04287</name>
</gene>
<dbReference type="EMBL" id="CNFT01001490">
    <property type="protein sequence ID" value="CKT35192.1"/>
    <property type="molecule type" value="Genomic_DNA"/>
</dbReference>
<dbReference type="Proteomes" id="UP000050164">
    <property type="component" value="Unassembled WGS sequence"/>
</dbReference>
<dbReference type="Proteomes" id="UP000046680">
    <property type="component" value="Unassembled WGS sequence"/>
</dbReference>
<evidence type="ECO:0000313" key="3">
    <source>
        <dbReference type="Proteomes" id="UP000046680"/>
    </source>
</evidence>